<keyword evidence="6" id="KW-1185">Reference proteome</keyword>
<evidence type="ECO:0000256" key="3">
    <source>
        <dbReference type="SAM" id="Phobius"/>
    </source>
</evidence>
<reference evidence="5 6" key="1">
    <citation type="journal article" date="2008" name="Nat. Biotechnol.">
        <title>Genome sequencing and analysis of the biomass-degrading fungus Trichoderma reesei (syn. Hypocrea jecorina).</title>
        <authorList>
            <person name="Martinez D."/>
            <person name="Berka R.M."/>
            <person name="Henrissat B."/>
            <person name="Saloheimo M."/>
            <person name="Arvas M."/>
            <person name="Baker S.E."/>
            <person name="Chapman J."/>
            <person name="Chertkov O."/>
            <person name="Coutinho P.M."/>
            <person name="Cullen D."/>
            <person name="Danchin E.G."/>
            <person name="Grigoriev I.V."/>
            <person name="Harris P."/>
            <person name="Jackson M."/>
            <person name="Kubicek C.P."/>
            <person name="Han C.S."/>
            <person name="Ho I."/>
            <person name="Larrondo L.F."/>
            <person name="de Leon A.L."/>
            <person name="Magnuson J.K."/>
            <person name="Merino S."/>
            <person name="Misra M."/>
            <person name="Nelson B."/>
            <person name="Putnam N."/>
            <person name="Robbertse B."/>
            <person name="Salamov A.A."/>
            <person name="Schmoll M."/>
            <person name="Terry A."/>
            <person name="Thayer N."/>
            <person name="Westerholm-Parvinen A."/>
            <person name="Schoch C.L."/>
            <person name="Yao J."/>
            <person name="Barabote R."/>
            <person name="Nelson M.A."/>
            <person name="Detter C."/>
            <person name="Bruce D."/>
            <person name="Kuske C.R."/>
            <person name="Xie G."/>
            <person name="Richardson P."/>
            <person name="Rokhsar D.S."/>
            <person name="Lucas S.M."/>
            <person name="Rubin E.M."/>
            <person name="Dunn-Coleman N."/>
            <person name="Ward M."/>
            <person name="Brettin T.S."/>
        </authorList>
    </citation>
    <scope>NUCLEOTIDE SEQUENCE [LARGE SCALE GENOMIC DNA]</scope>
    <source>
        <strain evidence="5 6">QM6a</strain>
    </source>
</reference>
<feature type="compositionally biased region" description="Acidic residues" evidence="2">
    <location>
        <begin position="133"/>
        <end position="153"/>
    </location>
</feature>
<dbReference type="InterPro" id="IPR016197">
    <property type="entry name" value="Chromo-like_dom_sf"/>
</dbReference>
<evidence type="ECO:0000313" key="5">
    <source>
        <dbReference type="EMBL" id="EGR44314.1"/>
    </source>
</evidence>
<accession>G0RWZ0</accession>
<dbReference type="STRING" id="431241.G0RWZ0"/>
<feature type="compositionally biased region" description="Acidic residues" evidence="2">
    <location>
        <begin position="163"/>
        <end position="179"/>
    </location>
</feature>
<dbReference type="PROSITE" id="PS50013">
    <property type="entry name" value="CHROMO_2"/>
    <property type="match status" value="2"/>
</dbReference>
<dbReference type="HOGENOM" id="CLU_056403_0_0_1"/>
<gene>
    <name evidence="5" type="ORF">TRIREDRAFT_112399</name>
</gene>
<dbReference type="SUPFAM" id="SSF54160">
    <property type="entry name" value="Chromo domain-like"/>
    <property type="match status" value="2"/>
</dbReference>
<dbReference type="InterPro" id="IPR000953">
    <property type="entry name" value="Chromo/chromo_shadow_dom"/>
</dbReference>
<comment type="subunit">
    <text evidence="1">Component of the NuA4 histone acetyltransferase complex.</text>
</comment>
<evidence type="ECO:0000256" key="2">
    <source>
        <dbReference type="SAM" id="MobiDB-lite"/>
    </source>
</evidence>
<protein>
    <submittedName>
        <fullName evidence="5">Predicted protein</fullName>
    </submittedName>
</protein>
<dbReference type="GeneID" id="18482555"/>
<feature type="compositionally biased region" description="Basic and acidic residues" evidence="2">
    <location>
        <begin position="58"/>
        <end position="67"/>
    </location>
</feature>
<dbReference type="OrthoDB" id="433924at2759"/>
<feature type="domain" description="Chromo" evidence="4">
    <location>
        <begin position="241"/>
        <end position="299"/>
    </location>
</feature>
<sequence length="407" mass="45510">MQSIISAFPLFTPSKRASASPRVSLGTSSSIAGPVSPRLKLKKNSPGSTRRQSLARRLRNEETSLQKEDDDSGEAYQPNDTVGDSLQLEQQELVSASTPRAAPRASNVVEAYSTRSAMRAARISEILRRADIGAEETEEPQMEQEVEAADDEVNAVQEQGEGKEEEEEDEGDDGDEEQYGFEGFAGYRWVGDSIEIQVQWDGGETTWEPEANLHHDCPKALFEYWRSHQGRPKNPRDPEMYEVYSILKHNRNRSRLLVEWVGFERSEATWVSRKVIEETAKDVVDAYFGSVTTKRRKKRSHATEACRWCHYLGFSTCCSLQSNTRCLELCGDGFRYDTGSCVSKMMKQASDSGRVYIHAVIPYYPICPLTYVVVLFALARHTHFHIDGGGAGSSRESDASGGSPEDL</sequence>
<dbReference type="eggNOG" id="ENOG502RMIF">
    <property type="taxonomic scope" value="Eukaryota"/>
</dbReference>
<proteinExistence type="predicted"/>
<dbReference type="GO" id="GO:0006338">
    <property type="term" value="P:chromatin remodeling"/>
    <property type="evidence" value="ECO:0007669"/>
    <property type="project" value="UniProtKB-ARBA"/>
</dbReference>
<dbReference type="VEuPathDB" id="FungiDB:TRIREDRAFT_112399"/>
<organism evidence="6">
    <name type="scientific">Hypocrea jecorina (strain QM6a)</name>
    <name type="common">Trichoderma reesei</name>
    <dbReference type="NCBI Taxonomy" id="431241"/>
    <lineage>
        <taxon>Eukaryota</taxon>
        <taxon>Fungi</taxon>
        <taxon>Dikarya</taxon>
        <taxon>Ascomycota</taxon>
        <taxon>Pezizomycotina</taxon>
        <taxon>Sordariomycetes</taxon>
        <taxon>Hypocreomycetidae</taxon>
        <taxon>Hypocreales</taxon>
        <taxon>Hypocreaceae</taxon>
        <taxon>Trichoderma</taxon>
    </lineage>
</organism>
<feature type="region of interest" description="Disordered" evidence="2">
    <location>
        <begin position="133"/>
        <end position="179"/>
    </location>
</feature>
<feature type="transmembrane region" description="Helical" evidence="3">
    <location>
        <begin position="355"/>
        <end position="378"/>
    </location>
</feature>
<evidence type="ECO:0000313" key="6">
    <source>
        <dbReference type="Proteomes" id="UP000008984"/>
    </source>
</evidence>
<dbReference type="AlphaFoldDB" id="G0RWZ0"/>
<evidence type="ECO:0000256" key="1">
    <source>
        <dbReference type="ARBA" id="ARBA00011353"/>
    </source>
</evidence>
<evidence type="ECO:0000259" key="4">
    <source>
        <dbReference type="PROSITE" id="PS50013"/>
    </source>
</evidence>
<feature type="region of interest" description="Disordered" evidence="2">
    <location>
        <begin position="1"/>
        <end position="81"/>
    </location>
</feature>
<keyword evidence="3" id="KW-0812">Transmembrane</keyword>
<dbReference type="Gene3D" id="2.40.50.40">
    <property type="match status" value="2"/>
</dbReference>
<name>G0RWZ0_HYPJQ</name>
<dbReference type="EMBL" id="GL985093">
    <property type="protein sequence ID" value="EGR44314.1"/>
    <property type="molecule type" value="Genomic_DNA"/>
</dbReference>
<keyword evidence="3" id="KW-0472">Membrane</keyword>
<dbReference type="KEGG" id="tre:TRIREDRAFT_112399"/>
<keyword evidence="3" id="KW-1133">Transmembrane helix</keyword>
<feature type="domain" description="Chromo" evidence="4">
    <location>
        <begin position="188"/>
        <end position="236"/>
    </location>
</feature>
<dbReference type="RefSeq" id="XP_006969748.1">
    <property type="nucleotide sequence ID" value="XM_006969686.1"/>
</dbReference>
<dbReference type="CDD" id="cd00024">
    <property type="entry name" value="CD_CSD"/>
    <property type="match status" value="1"/>
</dbReference>
<dbReference type="Proteomes" id="UP000008984">
    <property type="component" value="Unassembled WGS sequence"/>
</dbReference>